<organism evidence="1 2">
    <name type="scientific">Gossypium schwendimanii</name>
    <name type="common">Cotton</name>
    <dbReference type="NCBI Taxonomy" id="34291"/>
    <lineage>
        <taxon>Eukaryota</taxon>
        <taxon>Viridiplantae</taxon>
        <taxon>Streptophyta</taxon>
        <taxon>Embryophyta</taxon>
        <taxon>Tracheophyta</taxon>
        <taxon>Spermatophyta</taxon>
        <taxon>Magnoliopsida</taxon>
        <taxon>eudicotyledons</taxon>
        <taxon>Gunneridae</taxon>
        <taxon>Pentapetalae</taxon>
        <taxon>rosids</taxon>
        <taxon>malvids</taxon>
        <taxon>Malvales</taxon>
        <taxon>Malvaceae</taxon>
        <taxon>Malvoideae</taxon>
        <taxon>Gossypium</taxon>
    </lineage>
</organism>
<accession>A0A7J9MQS0</accession>
<comment type="caution">
    <text evidence="1">The sequence shown here is derived from an EMBL/GenBank/DDBJ whole genome shotgun (WGS) entry which is preliminary data.</text>
</comment>
<keyword evidence="2" id="KW-1185">Reference proteome</keyword>
<dbReference type="AlphaFoldDB" id="A0A7J9MQS0"/>
<evidence type="ECO:0000313" key="1">
    <source>
        <dbReference type="EMBL" id="MBA0873402.1"/>
    </source>
</evidence>
<name>A0A7J9MQS0_GOSSC</name>
<reference evidence="1 2" key="1">
    <citation type="journal article" date="2019" name="Genome Biol. Evol.">
        <title>Insights into the evolution of the New World diploid cottons (Gossypium, subgenus Houzingenia) based on genome sequencing.</title>
        <authorList>
            <person name="Grover C.E."/>
            <person name="Arick M.A. 2nd"/>
            <person name="Thrash A."/>
            <person name="Conover J.L."/>
            <person name="Sanders W.S."/>
            <person name="Peterson D.G."/>
            <person name="Frelichowski J.E."/>
            <person name="Scheffler J.A."/>
            <person name="Scheffler B.E."/>
            <person name="Wendel J.F."/>
        </authorList>
    </citation>
    <scope>NUCLEOTIDE SEQUENCE [LARGE SCALE GENOMIC DNA]</scope>
    <source>
        <strain evidence="1">1</strain>
        <tissue evidence="1">Leaf</tissue>
    </source>
</reference>
<sequence length="81" mass="9326">MEADIANLNLEDEEEELVLCEKDSSIEDDEHRFCLVGKALTDCVVHFPSLKRTLVDLWHPFGGVIILELGENDIYFNFSKR</sequence>
<evidence type="ECO:0000313" key="2">
    <source>
        <dbReference type="Proteomes" id="UP000593576"/>
    </source>
</evidence>
<proteinExistence type="predicted"/>
<dbReference type="EMBL" id="JABFAF010000013">
    <property type="protein sequence ID" value="MBA0873402.1"/>
    <property type="molecule type" value="Genomic_DNA"/>
</dbReference>
<dbReference type="OrthoDB" id="998361at2759"/>
<dbReference type="Proteomes" id="UP000593576">
    <property type="component" value="Unassembled WGS sequence"/>
</dbReference>
<evidence type="ECO:0008006" key="3">
    <source>
        <dbReference type="Google" id="ProtNLM"/>
    </source>
</evidence>
<protein>
    <recommendedName>
        <fullName evidence="3">DUF4283 domain-containing protein</fullName>
    </recommendedName>
</protein>
<gene>
    <name evidence="1" type="ORF">Goshw_001677</name>
</gene>